<reference evidence="1 2" key="1">
    <citation type="submission" date="2016-04" db="EMBL/GenBank/DDBJ databases">
        <title>The genome of Intoshia linei affirms orthonectids as highly simplified spiralians.</title>
        <authorList>
            <person name="Mikhailov K.V."/>
            <person name="Slusarev G.S."/>
            <person name="Nikitin M.A."/>
            <person name="Logacheva M.D."/>
            <person name="Penin A."/>
            <person name="Aleoshin V."/>
            <person name="Panchin Y.V."/>
        </authorList>
    </citation>
    <scope>NUCLEOTIDE SEQUENCE [LARGE SCALE GENOMIC DNA]</scope>
    <source>
        <strain evidence="1">Intl2013</strain>
        <tissue evidence="1">Whole animal</tissue>
    </source>
</reference>
<dbReference type="EMBL" id="LWCA01002869">
    <property type="protein sequence ID" value="OAF63660.1"/>
    <property type="molecule type" value="Genomic_DNA"/>
</dbReference>
<comment type="caution">
    <text evidence="1">The sequence shown here is derived from an EMBL/GenBank/DDBJ whole genome shotgun (WGS) entry which is preliminary data.</text>
</comment>
<proteinExistence type="predicted"/>
<dbReference type="InterPro" id="IPR036875">
    <property type="entry name" value="Znf_CCHC_sf"/>
</dbReference>
<name>A0A177APA9_9BILA</name>
<protein>
    <recommendedName>
        <fullName evidence="3">CCHC-type domain-containing protein</fullName>
    </recommendedName>
</protein>
<accession>A0A177APA9</accession>
<evidence type="ECO:0008006" key="3">
    <source>
        <dbReference type="Google" id="ProtNLM"/>
    </source>
</evidence>
<dbReference type="GO" id="GO:0008270">
    <property type="term" value="F:zinc ion binding"/>
    <property type="evidence" value="ECO:0007669"/>
    <property type="project" value="InterPro"/>
</dbReference>
<sequence>MAIQSKPKKNLTCTYCDKKGHLREK</sequence>
<dbReference type="Proteomes" id="UP000078046">
    <property type="component" value="Unassembled WGS sequence"/>
</dbReference>
<evidence type="ECO:0000313" key="2">
    <source>
        <dbReference type="Proteomes" id="UP000078046"/>
    </source>
</evidence>
<keyword evidence="2" id="KW-1185">Reference proteome</keyword>
<evidence type="ECO:0000313" key="1">
    <source>
        <dbReference type="EMBL" id="OAF63660.1"/>
    </source>
</evidence>
<dbReference type="GO" id="GO:0003676">
    <property type="term" value="F:nucleic acid binding"/>
    <property type="evidence" value="ECO:0007669"/>
    <property type="project" value="InterPro"/>
</dbReference>
<gene>
    <name evidence="1" type="ORF">A3Q56_08634</name>
</gene>
<dbReference type="SUPFAM" id="SSF57756">
    <property type="entry name" value="Retrovirus zinc finger-like domains"/>
    <property type="match status" value="1"/>
</dbReference>
<organism evidence="1 2">
    <name type="scientific">Intoshia linei</name>
    <dbReference type="NCBI Taxonomy" id="1819745"/>
    <lineage>
        <taxon>Eukaryota</taxon>
        <taxon>Metazoa</taxon>
        <taxon>Spiralia</taxon>
        <taxon>Lophotrochozoa</taxon>
        <taxon>Mesozoa</taxon>
        <taxon>Orthonectida</taxon>
        <taxon>Rhopaluridae</taxon>
        <taxon>Intoshia</taxon>
    </lineage>
</organism>
<dbReference type="AlphaFoldDB" id="A0A177APA9"/>